<sequence>MTLSPFAVPTSRPQDVANAVAQRCPAASLASLSLLYLFVAIWGGVKGLGESPVAR</sequence>
<gene>
    <name evidence="1" type="ORF">D8674_037101</name>
</gene>
<comment type="caution">
    <text evidence="1">The sequence shown here is derived from an EMBL/GenBank/DDBJ whole genome shotgun (WGS) entry which is preliminary data.</text>
</comment>
<reference evidence="1 2" key="2">
    <citation type="submission" date="2019-11" db="EMBL/GenBank/DDBJ databases">
        <title>A de novo genome assembly of a pear dwarfing rootstock.</title>
        <authorList>
            <person name="Wang F."/>
            <person name="Wang J."/>
            <person name="Li S."/>
            <person name="Zhang Y."/>
            <person name="Fang M."/>
            <person name="Ma L."/>
            <person name="Zhao Y."/>
            <person name="Jiang S."/>
        </authorList>
    </citation>
    <scope>NUCLEOTIDE SEQUENCE [LARGE SCALE GENOMIC DNA]</scope>
    <source>
        <strain evidence="1">S2</strain>
        <tissue evidence="1">Leaf</tissue>
    </source>
</reference>
<dbReference type="Proteomes" id="UP000327157">
    <property type="component" value="Unassembled WGS sequence"/>
</dbReference>
<accession>A0A5N5G2P3</accession>
<dbReference type="EMBL" id="SMOL01000577">
    <property type="protein sequence ID" value="KAB2604814.1"/>
    <property type="molecule type" value="Genomic_DNA"/>
</dbReference>
<name>A0A5N5G2P3_9ROSA</name>
<organism evidence="1 2">
    <name type="scientific">Pyrus ussuriensis x Pyrus communis</name>
    <dbReference type="NCBI Taxonomy" id="2448454"/>
    <lineage>
        <taxon>Eukaryota</taxon>
        <taxon>Viridiplantae</taxon>
        <taxon>Streptophyta</taxon>
        <taxon>Embryophyta</taxon>
        <taxon>Tracheophyta</taxon>
        <taxon>Spermatophyta</taxon>
        <taxon>Magnoliopsida</taxon>
        <taxon>eudicotyledons</taxon>
        <taxon>Gunneridae</taxon>
        <taxon>Pentapetalae</taxon>
        <taxon>rosids</taxon>
        <taxon>fabids</taxon>
        <taxon>Rosales</taxon>
        <taxon>Rosaceae</taxon>
        <taxon>Amygdaloideae</taxon>
        <taxon>Maleae</taxon>
        <taxon>Pyrus</taxon>
    </lineage>
</organism>
<evidence type="ECO:0000313" key="2">
    <source>
        <dbReference type="Proteomes" id="UP000327157"/>
    </source>
</evidence>
<keyword evidence="2" id="KW-1185">Reference proteome</keyword>
<proteinExistence type="predicted"/>
<dbReference type="AlphaFoldDB" id="A0A5N5G2P3"/>
<evidence type="ECO:0000313" key="1">
    <source>
        <dbReference type="EMBL" id="KAB2604814.1"/>
    </source>
</evidence>
<reference evidence="1 2" key="1">
    <citation type="submission" date="2019-09" db="EMBL/GenBank/DDBJ databases">
        <authorList>
            <person name="Ou C."/>
        </authorList>
    </citation>
    <scope>NUCLEOTIDE SEQUENCE [LARGE SCALE GENOMIC DNA]</scope>
    <source>
        <strain evidence="1">S2</strain>
        <tissue evidence="1">Leaf</tissue>
    </source>
</reference>
<protein>
    <submittedName>
        <fullName evidence="1">Acidic endochitinase SE2-like</fullName>
    </submittedName>
</protein>